<keyword evidence="2" id="KW-1133">Transmembrane helix</keyword>
<organism evidence="4 5">
    <name type="scientific">Kitasatospora phosalacinea</name>
    <dbReference type="NCBI Taxonomy" id="2065"/>
    <lineage>
        <taxon>Bacteria</taxon>
        <taxon>Bacillati</taxon>
        <taxon>Actinomycetota</taxon>
        <taxon>Actinomycetes</taxon>
        <taxon>Kitasatosporales</taxon>
        <taxon>Streptomycetaceae</taxon>
        <taxon>Kitasatospora</taxon>
    </lineage>
</organism>
<dbReference type="GO" id="GO:0004722">
    <property type="term" value="F:protein serine/threonine phosphatase activity"/>
    <property type="evidence" value="ECO:0007669"/>
    <property type="project" value="UniProtKB-EC"/>
</dbReference>
<reference evidence="4 5" key="1">
    <citation type="submission" date="2024-09" db="EMBL/GenBank/DDBJ databases">
        <title>The Natural Products Discovery Center: Release of the First 8490 Sequenced Strains for Exploring Actinobacteria Biosynthetic Diversity.</title>
        <authorList>
            <person name="Kalkreuter E."/>
            <person name="Kautsar S.A."/>
            <person name="Yang D."/>
            <person name="Bader C.D."/>
            <person name="Teijaro C.N."/>
            <person name="Fluegel L."/>
            <person name="Davis C.M."/>
            <person name="Simpson J.R."/>
            <person name="Lauterbach L."/>
            <person name="Steele A.D."/>
            <person name="Gui C."/>
            <person name="Meng S."/>
            <person name="Li G."/>
            <person name="Viehrig K."/>
            <person name="Ye F."/>
            <person name="Su P."/>
            <person name="Kiefer A.F."/>
            <person name="Nichols A."/>
            <person name="Cepeda A.J."/>
            <person name="Yan W."/>
            <person name="Fan B."/>
            <person name="Jiang Y."/>
            <person name="Adhikari A."/>
            <person name="Zheng C.-J."/>
            <person name="Schuster L."/>
            <person name="Cowan T.M."/>
            <person name="Smanski M.J."/>
            <person name="Chevrette M.G."/>
            <person name="De Carvalho L.P.S."/>
            <person name="Shen B."/>
        </authorList>
    </citation>
    <scope>NUCLEOTIDE SEQUENCE [LARGE SCALE GENOMIC DNA]</scope>
    <source>
        <strain evidence="4 5">NPDC058753</strain>
    </source>
</reference>
<dbReference type="Pfam" id="PF07228">
    <property type="entry name" value="SpoIIE"/>
    <property type="match status" value="1"/>
</dbReference>
<dbReference type="InterPro" id="IPR036457">
    <property type="entry name" value="PPM-type-like_dom_sf"/>
</dbReference>
<evidence type="ECO:0000256" key="1">
    <source>
        <dbReference type="ARBA" id="ARBA00022801"/>
    </source>
</evidence>
<dbReference type="Gene3D" id="3.60.40.10">
    <property type="entry name" value="PPM-type phosphatase domain"/>
    <property type="match status" value="1"/>
</dbReference>
<name>A0ABW6GLF4_9ACTN</name>
<keyword evidence="1 4" id="KW-0378">Hydrolase</keyword>
<dbReference type="Proteomes" id="UP001599542">
    <property type="component" value="Unassembled WGS sequence"/>
</dbReference>
<evidence type="ECO:0000313" key="5">
    <source>
        <dbReference type="Proteomes" id="UP001599542"/>
    </source>
</evidence>
<evidence type="ECO:0000259" key="3">
    <source>
        <dbReference type="SMART" id="SM00331"/>
    </source>
</evidence>
<keyword evidence="2" id="KW-0812">Transmembrane</keyword>
<protein>
    <submittedName>
        <fullName evidence="4">PP2C family protein-serine/threonine phosphatase</fullName>
        <ecNumber evidence="4">3.1.3.16</ecNumber>
    </submittedName>
</protein>
<comment type="caution">
    <text evidence="4">The sequence shown here is derived from an EMBL/GenBank/DDBJ whole genome shotgun (WGS) entry which is preliminary data.</text>
</comment>
<dbReference type="EC" id="3.1.3.16" evidence="4"/>
<dbReference type="InterPro" id="IPR001932">
    <property type="entry name" value="PPM-type_phosphatase-like_dom"/>
</dbReference>
<dbReference type="EMBL" id="JBHYPX010000030">
    <property type="protein sequence ID" value="MFE1353577.1"/>
    <property type="molecule type" value="Genomic_DNA"/>
</dbReference>
<keyword evidence="5" id="KW-1185">Reference proteome</keyword>
<dbReference type="SUPFAM" id="SSF81606">
    <property type="entry name" value="PP2C-like"/>
    <property type="match status" value="1"/>
</dbReference>
<sequence length="519" mass="53667">MPLHAPGPPSLPALVLALSALVAGASAVGGYLVNERHESTVRHLEQKIRPAQGALAQARTAVGDARSACLAEDGAQADALRTDARTRLAQRLPELRALTAYQPQLAAVAQEFDRTTTDWLDGLPAADRAAALAACSGSGSASGGASGSGSGGASGSGAVGAGAEAGEGYPAVHRNADRLTVLLAAEAHDTTADATREGRAVLFYLLVLCGGLVVLAGLTARQITRRLLAPLAGIEQRLRHDAPALDVPAPAAVSRLAHAADALRTRLRTAQRQAHRDHQALVQNGPCVQGLGAILASRHRAGPGVRAHGDLVAAEGLLAGDYLGVIALPDGSTALLLGDVSGHGVEAALLAVQLKCALRGALRTAADPVAAVRAAWHTLDPEDEHFTTLVLARIDPRTGRLSWLNAGHERPFLRRADGTVERLAPTGPLLHPLIEPGPGTWSEHSTPFHPGDLLLLCTDGLTEGRGPGGEFGEQRVADLLAALPERTPDAAVRALHAEADRFGLDWRRDDVTALAATVS</sequence>
<feature type="transmembrane region" description="Helical" evidence="2">
    <location>
        <begin position="201"/>
        <end position="220"/>
    </location>
</feature>
<dbReference type="InterPro" id="IPR052016">
    <property type="entry name" value="Bact_Sigma-Reg"/>
</dbReference>
<dbReference type="PANTHER" id="PTHR43156:SF2">
    <property type="entry name" value="STAGE II SPORULATION PROTEIN E"/>
    <property type="match status" value="1"/>
</dbReference>
<proteinExistence type="predicted"/>
<evidence type="ECO:0000256" key="2">
    <source>
        <dbReference type="SAM" id="Phobius"/>
    </source>
</evidence>
<gene>
    <name evidence="4" type="ORF">ACFW6T_16475</name>
</gene>
<evidence type="ECO:0000313" key="4">
    <source>
        <dbReference type="EMBL" id="MFE1353577.1"/>
    </source>
</evidence>
<feature type="domain" description="PPM-type phosphatase" evidence="3">
    <location>
        <begin position="300"/>
        <end position="518"/>
    </location>
</feature>
<dbReference type="SMART" id="SM00331">
    <property type="entry name" value="PP2C_SIG"/>
    <property type="match status" value="1"/>
</dbReference>
<dbReference type="RefSeq" id="WP_380315467.1">
    <property type="nucleotide sequence ID" value="NZ_JBHYPW010000001.1"/>
</dbReference>
<dbReference type="PANTHER" id="PTHR43156">
    <property type="entry name" value="STAGE II SPORULATION PROTEIN E-RELATED"/>
    <property type="match status" value="1"/>
</dbReference>
<accession>A0ABW6GLF4</accession>
<keyword evidence="2" id="KW-0472">Membrane</keyword>